<dbReference type="AlphaFoldDB" id="A0A4Z0JAF7"/>
<proteinExistence type="predicted"/>
<keyword evidence="2" id="KW-1185">Reference proteome</keyword>
<sequence length="503" mass="56000">MAVALDPKLRELLLANNLGLSRDHRLAGWNVLTILYHDGAASGEVTDLNYLSQKYNNEYLDEEEKPITDEVLKRILDVLSTQAGLIEVSPKKVRKRMMNGGYHIHQSYVYKITSSGIEYLTLMVKVIDADNTVTANITRIQEYCVLVAKLADPELSAEDTQLFNDFQNMLAAYADVMKGMHKLDEDLSELANDLAFNHGGAAAEQLQQMLQDKAIPAFKQLLGQGPRIQALADSTSFSKRVARSQQGSDDLDAAHATGDQAKMLLRFQSVQAYTQRQLERLAGSFDPSATAIDNSLDTVYLLFQTILGAIRLLSQEYDHIQSQTVDVKALTGQIDHLLTHYQSLIVRQPIPRHLPNDREDLDDSADLLNATTMGPVVYAAQTRTTKVATEADNPPLATDDPEVPDAQAGLVEFQQLVMRDADYGVVDHDLTFHSRHARDEVIRLYSATGYSHYDSFAPFGRPVVKVALLKAEPVRIHCVDEQYTVTLPGSFAVWFAKGDEDHE</sequence>
<gene>
    <name evidence="1" type="ORF">EGT51_08675</name>
</gene>
<reference evidence="1 2" key="1">
    <citation type="submission" date="2018-10" db="EMBL/GenBank/DDBJ databases">
        <title>Lactobacillus sp. R7 and Lactobacillus sp. R19 isolated from fermented mustard green product of Taiwan.</title>
        <authorList>
            <person name="Lin S.-T."/>
        </authorList>
    </citation>
    <scope>NUCLEOTIDE SEQUENCE [LARGE SCALE GENOMIC DNA]</scope>
    <source>
        <strain evidence="1 2">BCRC 81129</strain>
    </source>
</reference>
<dbReference type="RefSeq" id="WP_135368329.1">
    <property type="nucleotide sequence ID" value="NZ_RKLX01000013.1"/>
</dbReference>
<protein>
    <submittedName>
        <fullName evidence="1">Uncharacterized protein</fullName>
    </submittedName>
</protein>
<evidence type="ECO:0000313" key="2">
    <source>
        <dbReference type="Proteomes" id="UP000297348"/>
    </source>
</evidence>
<dbReference type="Proteomes" id="UP000297348">
    <property type="component" value="Unassembled WGS sequence"/>
</dbReference>
<comment type="caution">
    <text evidence="1">The sequence shown here is derived from an EMBL/GenBank/DDBJ whole genome shotgun (WGS) entry which is preliminary data.</text>
</comment>
<evidence type="ECO:0000313" key="1">
    <source>
        <dbReference type="EMBL" id="TGD18410.1"/>
    </source>
</evidence>
<accession>A0A4Z0JAF7</accession>
<dbReference type="EMBL" id="RKLX01000013">
    <property type="protein sequence ID" value="TGD18410.1"/>
    <property type="molecule type" value="Genomic_DNA"/>
</dbReference>
<organism evidence="1 2">
    <name type="scientific">Levilactobacillus suantsaiihabitans</name>
    <dbReference type="NCBI Taxonomy" id="2487722"/>
    <lineage>
        <taxon>Bacteria</taxon>
        <taxon>Bacillati</taxon>
        <taxon>Bacillota</taxon>
        <taxon>Bacilli</taxon>
        <taxon>Lactobacillales</taxon>
        <taxon>Lactobacillaceae</taxon>
        <taxon>Levilactobacillus</taxon>
    </lineage>
</organism>
<dbReference type="OrthoDB" id="2319229at2"/>
<name>A0A4Z0JAF7_9LACO</name>